<gene>
    <name evidence="13" type="ORF">OR16_35457</name>
</gene>
<protein>
    <recommendedName>
        <fullName evidence="11">Molybdenum transport system permease</fullName>
    </recommendedName>
</protein>
<dbReference type="CDD" id="cd06261">
    <property type="entry name" value="TM_PBP2"/>
    <property type="match status" value="1"/>
</dbReference>
<sequence length="228" mass="24049">MLMTSLEAVWVPLSLSLKVAGWATVLNAVLGVGTAFALSRWQSAARDVVDALLTLPLVLPPTVLGYYLLVLVGRRGVFGEWLGRLGIELVFTWQGAVLASTIVAFPLVLKSARAAFEGVDSQLEDAARVLGTSEAGIFFRVTLPLASRGIIAGVLLAFARALGEFGATLMVAGNLPGRTQTLSVAIYEAVQAGDDNTANLLVLVTSLTCVVLLVAAGRLVPPSRKMYR</sequence>
<feature type="domain" description="ABC transmembrane type-1" evidence="12">
    <location>
        <begin position="13"/>
        <end position="216"/>
    </location>
</feature>
<organism evidence="13 14">
    <name type="scientific">Cupriavidus basilensis OR16</name>
    <dbReference type="NCBI Taxonomy" id="1127483"/>
    <lineage>
        <taxon>Bacteria</taxon>
        <taxon>Pseudomonadati</taxon>
        <taxon>Pseudomonadota</taxon>
        <taxon>Betaproteobacteria</taxon>
        <taxon>Burkholderiales</taxon>
        <taxon>Burkholderiaceae</taxon>
        <taxon>Cupriavidus</taxon>
    </lineage>
</organism>
<dbReference type="PROSITE" id="PS50928">
    <property type="entry name" value="ABC_TM1"/>
    <property type="match status" value="1"/>
</dbReference>
<dbReference type="Pfam" id="PF00528">
    <property type="entry name" value="BPD_transp_1"/>
    <property type="match status" value="1"/>
</dbReference>
<keyword evidence="7 10" id="KW-0812">Transmembrane</keyword>
<dbReference type="GO" id="GO:0005886">
    <property type="term" value="C:plasma membrane"/>
    <property type="evidence" value="ECO:0007669"/>
    <property type="project" value="UniProtKB-SubCell"/>
</dbReference>
<dbReference type="EMBL" id="AHJE01000110">
    <property type="protein sequence ID" value="EHP38725.1"/>
    <property type="molecule type" value="Genomic_DNA"/>
</dbReference>
<evidence type="ECO:0000256" key="10">
    <source>
        <dbReference type="RuleBase" id="RU363032"/>
    </source>
</evidence>
<dbReference type="PANTHER" id="PTHR30183:SF3">
    <property type="entry name" value="MOLYBDENUM TRANSPORT SYSTEM PERMEASE PROTEIN MODB"/>
    <property type="match status" value="1"/>
</dbReference>
<dbReference type="NCBIfam" id="TIGR02141">
    <property type="entry name" value="modB_ABC"/>
    <property type="match status" value="1"/>
</dbReference>
<comment type="caution">
    <text evidence="11">Lacks conserved residue(s) required for the propagation of feature annotation.</text>
</comment>
<feature type="transmembrane region" description="Helical" evidence="10">
    <location>
        <begin position="20"/>
        <end position="39"/>
    </location>
</feature>
<evidence type="ECO:0000256" key="11">
    <source>
        <dbReference type="RuleBase" id="RU365097"/>
    </source>
</evidence>
<evidence type="ECO:0000313" key="14">
    <source>
        <dbReference type="Proteomes" id="UP000005808"/>
    </source>
</evidence>
<evidence type="ECO:0000256" key="2">
    <source>
        <dbReference type="ARBA" id="ARBA00004651"/>
    </source>
</evidence>
<evidence type="ECO:0000313" key="13">
    <source>
        <dbReference type="EMBL" id="EHP38725.1"/>
    </source>
</evidence>
<dbReference type="PATRIC" id="fig|1127483.3.peg.7082"/>
<dbReference type="AlphaFoldDB" id="H1SFH0"/>
<comment type="caution">
    <text evidence="13">The sequence shown here is derived from an EMBL/GenBank/DDBJ whole genome shotgun (WGS) entry which is preliminary data.</text>
</comment>
<comment type="function">
    <text evidence="1 11">Part of the binding-protein-dependent transport system for molybdenum; probably responsible for the translocation of the substrate across the membrane.</text>
</comment>
<dbReference type="GO" id="GO:0015098">
    <property type="term" value="F:molybdate ion transmembrane transporter activity"/>
    <property type="evidence" value="ECO:0007669"/>
    <property type="project" value="UniProtKB-UniRule"/>
</dbReference>
<proteinExistence type="inferred from homology"/>
<feature type="transmembrane region" description="Helical" evidence="10">
    <location>
        <begin position="90"/>
        <end position="109"/>
    </location>
</feature>
<keyword evidence="11" id="KW-0997">Cell inner membrane</keyword>
<evidence type="ECO:0000259" key="12">
    <source>
        <dbReference type="PROSITE" id="PS50928"/>
    </source>
</evidence>
<comment type="subcellular location">
    <subcellularLocation>
        <location evidence="11">Cell inner membrane</location>
        <topology evidence="11">Multi-pass membrane protein</topology>
    </subcellularLocation>
    <subcellularLocation>
        <location evidence="2 10">Cell membrane</location>
        <topology evidence="2 10">Multi-pass membrane protein</topology>
    </subcellularLocation>
</comment>
<feature type="transmembrane region" description="Helical" evidence="10">
    <location>
        <begin position="51"/>
        <end position="70"/>
    </location>
</feature>
<dbReference type="InterPro" id="IPR000515">
    <property type="entry name" value="MetI-like"/>
</dbReference>
<dbReference type="PANTHER" id="PTHR30183">
    <property type="entry name" value="MOLYBDENUM TRANSPORT SYSTEM PERMEASE PROTEIN MODB"/>
    <property type="match status" value="1"/>
</dbReference>
<dbReference type="InterPro" id="IPR035906">
    <property type="entry name" value="MetI-like_sf"/>
</dbReference>
<dbReference type="SUPFAM" id="SSF161098">
    <property type="entry name" value="MetI-like"/>
    <property type="match status" value="1"/>
</dbReference>
<dbReference type="Proteomes" id="UP000005808">
    <property type="component" value="Unassembled WGS sequence"/>
</dbReference>
<evidence type="ECO:0000256" key="5">
    <source>
        <dbReference type="ARBA" id="ARBA00022475"/>
    </source>
</evidence>
<keyword evidence="8 10" id="KW-1133">Transmembrane helix</keyword>
<dbReference type="InterPro" id="IPR011867">
    <property type="entry name" value="ModB_ABC"/>
</dbReference>
<evidence type="ECO:0000256" key="4">
    <source>
        <dbReference type="ARBA" id="ARBA00022448"/>
    </source>
</evidence>
<reference evidence="13 14" key="1">
    <citation type="journal article" date="2012" name="J. Bacteriol.">
        <title>De Novo Genome Project of Cupriavidus basilensis OR16.</title>
        <authorList>
            <person name="Cserhati M."/>
            <person name="Kriszt B."/>
            <person name="Szoboszlay S."/>
            <person name="Toth A."/>
            <person name="Szabo I."/>
            <person name="Tancsics A."/>
            <person name="Nagy I."/>
            <person name="Horvath B."/>
            <person name="Nagy I."/>
            <person name="Kukolya J."/>
        </authorList>
    </citation>
    <scope>NUCLEOTIDE SEQUENCE [LARGE SCALE GENOMIC DNA]</scope>
    <source>
        <strain evidence="13 14">OR16</strain>
    </source>
</reference>
<comment type="similarity">
    <text evidence="3 11">Belongs to the binding-protein-dependent transport system permease family. CysTW subfamily.</text>
</comment>
<feature type="transmembrane region" description="Helical" evidence="10">
    <location>
        <begin position="200"/>
        <end position="220"/>
    </location>
</feature>
<dbReference type="Gene3D" id="1.10.3720.10">
    <property type="entry name" value="MetI-like"/>
    <property type="match status" value="1"/>
</dbReference>
<keyword evidence="6 11" id="KW-0500">Molybdenum</keyword>
<evidence type="ECO:0000256" key="3">
    <source>
        <dbReference type="ARBA" id="ARBA00007069"/>
    </source>
</evidence>
<evidence type="ECO:0000256" key="7">
    <source>
        <dbReference type="ARBA" id="ARBA00022692"/>
    </source>
</evidence>
<evidence type="ECO:0000256" key="1">
    <source>
        <dbReference type="ARBA" id="ARBA00002949"/>
    </source>
</evidence>
<keyword evidence="5" id="KW-1003">Cell membrane</keyword>
<keyword evidence="9 10" id="KW-0472">Membrane</keyword>
<evidence type="ECO:0000256" key="6">
    <source>
        <dbReference type="ARBA" id="ARBA00022505"/>
    </source>
</evidence>
<accession>H1SFH0</accession>
<evidence type="ECO:0000256" key="9">
    <source>
        <dbReference type="ARBA" id="ARBA00023136"/>
    </source>
</evidence>
<evidence type="ECO:0000256" key="8">
    <source>
        <dbReference type="ARBA" id="ARBA00022989"/>
    </source>
</evidence>
<keyword evidence="4 10" id="KW-0813">Transport</keyword>
<name>H1SFH0_9BURK</name>